<dbReference type="Pfam" id="PF12732">
    <property type="entry name" value="YtxH"/>
    <property type="match status" value="1"/>
</dbReference>
<organism evidence="2 3">
    <name type="scientific">Compostibacillus humi</name>
    <dbReference type="NCBI Taxonomy" id="1245525"/>
    <lineage>
        <taxon>Bacteria</taxon>
        <taxon>Bacillati</taxon>
        <taxon>Bacillota</taxon>
        <taxon>Bacilli</taxon>
        <taxon>Bacillales</taxon>
        <taxon>Bacillaceae</taxon>
        <taxon>Compostibacillus</taxon>
    </lineage>
</organism>
<keyword evidence="1" id="KW-0472">Membrane</keyword>
<evidence type="ECO:0000313" key="3">
    <source>
        <dbReference type="Proteomes" id="UP000602050"/>
    </source>
</evidence>
<dbReference type="PANTHER" id="PTHR35792">
    <property type="entry name" value="GENERAL STRESS PROTEIN"/>
    <property type="match status" value="1"/>
</dbReference>
<gene>
    <name evidence="2" type="ORF">GCM10010978_24080</name>
</gene>
<feature type="transmembrane region" description="Helical" evidence="1">
    <location>
        <begin position="12"/>
        <end position="29"/>
    </location>
</feature>
<dbReference type="RefSeq" id="WP_188392660.1">
    <property type="nucleotide sequence ID" value="NZ_BMEV01000049.1"/>
</dbReference>
<proteinExistence type="predicted"/>
<reference evidence="2" key="2">
    <citation type="submission" date="2020-09" db="EMBL/GenBank/DDBJ databases">
        <authorList>
            <person name="Sun Q."/>
            <person name="Zhou Y."/>
        </authorList>
    </citation>
    <scope>NUCLEOTIDE SEQUENCE</scope>
    <source>
        <strain evidence="2">CGMCC 1.12360</strain>
    </source>
</reference>
<dbReference type="PANTHER" id="PTHR35792:SF1">
    <property type="entry name" value="SLL0268 PROTEIN"/>
    <property type="match status" value="1"/>
</dbReference>
<dbReference type="Proteomes" id="UP000602050">
    <property type="component" value="Unassembled WGS sequence"/>
</dbReference>
<sequence>MAEEFSTKEFIIGTVAGAVIGTSLAILFAPKTGRELRGTINRSALRMKYHTEEWRNIAQEKGSGLKEKAYTTVEEIRKMAIVSKGRKKQAESDNGI</sequence>
<reference evidence="2" key="1">
    <citation type="journal article" date="2014" name="Int. J. Syst. Evol. Microbiol.">
        <title>Complete genome sequence of Corynebacterium casei LMG S-19264T (=DSM 44701T), isolated from a smear-ripened cheese.</title>
        <authorList>
            <consortium name="US DOE Joint Genome Institute (JGI-PGF)"/>
            <person name="Walter F."/>
            <person name="Albersmeier A."/>
            <person name="Kalinowski J."/>
            <person name="Ruckert C."/>
        </authorList>
    </citation>
    <scope>NUCLEOTIDE SEQUENCE</scope>
    <source>
        <strain evidence="2">CGMCC 1.12360</strain>
    </source>
</reference>
<evidence type="ECO:0000313" key="2">
    <source>
        <dbReference type="EMBL" id="GFZ82523.1"/>
    </source>
</evidence>
<keyword evidence="3" id="KW-1185">Reference proteome</keyword>
<dbReference type="EMBL" id="BMEV01000049">
    <property type="protein sequence ID" value="GFZ82523.1"/>
    <property type="molecule type" value="Genomic_DNA"/>
</dbReference>
<keyword evidence="1" id="KW-1133">Transmembrane helix</keyword>
<evidence type="ECO:0008006" key="4">
    <source>
        <dbReference type="Google" id="ProtNLM"/>
    </source>
</evidence>
<dbReference type="InterPro" id="IPR052928">
    <property type="entry name" value="Desiccation-related_membrane"/>
</dbReference>
<keyword evidence="1" id="KW-0812">Transmembrane</keyword>
<protein>
    <recommendedName>
        <fullName evidence="4">YtxH domain-containing protein</fullName>
    </recommendedName>
</protein>
<name>A0A8J2TTT2_9BACI</name>
<accession>A0A8J2TTT2</accession>
<dbReference type="InterPro" id="IPR024623">
    <property type="entry name" value="YtxH"/>
</dbReference>
<evidence type="ECO:0000256" key="1">
    <source>
        <dbReference type="SAM" id="Phobius"/>
    </source>
</evidence>
<dbReference type="AlphaFoldDB" id="A0A8J2TTT2"/>
<comment type="caution">
    <text evidence="2">The sequence shown here is derived from an EMBL/GenBank/DDBJ whole genome shotgun (WGS) entry which is preliminary data.</text>
</comment>